<dbReference type="AlphaFoldDB" id="A0A1G8HC85"/>
<feature type="signal peptide" evidence="1">
    <location>
        <begin position="1"/>
        <end position="22"/>
    </location>
</feature>
<keyword evidence="1" id="KW-0732">Signal</keyword>
<gene>
    <name evidence="2" type="ORF">SAMN05216466_11693</name>
</gene>
<proteinExistence type="predicted"/>
<evidence type="ECO:0000313" key="3">
    <source>
        <dbReference type="Proteomes" id="UP000199706"/>
    </source>
</evidence>
<dbReference type="EMBL" id="FNCJ01000016">
    <property type="protein sequence ID" value="SDI04287.1"/>
    <property type="molecule type" value="Genomic_DNA"/>
</dbReference>
<name>A0A1G8HC85_9BURK</name>
<evidence type="ECO:0000256" key="1">
    <source>
        <dbReference type="SAM" id="SignalP"/>
    </source>
</evidence>
<dbReference type="Proteomes" id="UP000199706">
    <property type="component" value="Unassembled WGS sequence"/>
</dbReference>
<accession>A0A1G8HC85</accession>
<sequence length="367" mass="37918">MLQTRFALLALSLGALSTHALADELVATRPGVMCVSADALARLTLPSGDSRTHAATTTPELQGLAASGGCIDIQPGMRVTVQKAFKNTAVVTYRPAGAQSDQTFVVPNIDFAQTTGGAATTGAATGSATPAAAQAAPASASAAATPRSAAAAPGLAQGYRVAQHIPASDRAGTFLEILEDARITPGLHKTLWGSGAGTDGLPDGVSHAPLLNAQVRLVSAADTVLASRKLDYPLASLEAAPLHGLPSPTWFLTIDATAPMGSYSGPGTEMLVPAQSGLEAVRYTSAQGEAAPLVLARTGKADWKIVPARAGGIEEIEDVFCANADGDNFVTTYRTYRFVDGKWQAASRQLRGLWESDRQFPARPDFP</sequence>
<evidence type="ECO:0000313" key="2">
    <source>
        <dbReference type="EMBL" id="SDI04287.1"/>
    </source>
</evidence>
<organism evidence="2 3">
    <name type="scientific">Paraburkholderia phenazinium</name>
    <dbReference type="NCBI Taxonomy" id="60549"/>
    <lineage>
        <taxon>Bacteria</taxon>
        <taxon>Pseudomonadati</taxon>
        <taxon>Pseudomonadota</taxon>
        <taxon>Betaproteobacteria</taxon>
        <taxon>Burkholderiales</taxon>
        <taxon>Burkholderiaceae</taxon>
        <taxon>Paraburkholderia</taxon>
    </lineage>
</organism>
<feature type="chain" id="PRO_5011683992" evidence="1">
    <location>
        <begin position="23"/>
        <end position="367"/>
    </location>
</feature>
<protein>
    <submittedName>
        <fullName evidence="2">Uncharacterized protein</fullName>
    </submittedName>
</protein>
<dbReference type="RefSeq" id="WP_090689883.1">
    <property type="nucleotide sequence ID" value="NZ_CADERL010000021.1"/>
</dbReference>
<reference evidence="2 3" key="1">
    <citation type="submission" date="2016-10" db="EMBL/GenBank/DDBJ databases">
        <authorList>
            <person name="de Groot N.N."/>
        </authorList>
    </citation>
    <scope>NUCLEOTIDE SEQUENCE [LARGE SCALE GENOMIC DNA]</scope>
    <source>
        <strain evidence="2 3">LMG 2247</strain>
    </source>
</reference>